<proteinExistence type="predicted"/>
<sequence>MDSVVEMPRQTTGYYADTAYRPDQIPEQPPQYEDHNQSALERFGTARLPWGHTELVVPIIIFAKAPPKLLRRHEKYGDPLEGTGHQGQMNHECFRYAPLAKRFQVLNLAEIISKFITLLFGPLLALTLVVMSFATSDRDYWQSVVDDWFFLLYS</sequence>
<name>A0ABY1ZI27_9GAMM</name>
<dbReference type="RefSeq" id="WP_131482553.1">
    <property type="nucleotide sequence ID" value="NZ_SJDL01000023.1"/>
</dbReference>
<gene>
    <name evidence="2" type="ORF">EZI54_14245</name>
</gene>
<keyword evidence="1" id="KW-0472">Membrane</keyword>
<keyword evidence="1" id="KW-0812">Transmembrane</keyword>
<feature type="transmembrane region" description="Helical" evidence="1">
    <location>
        <begin position="111"/>
        <end position="134"/>
    </location>
</feature>
<evidence type="ECO:0000313" key="2">
    <source>
        <dbReference type="EMBL" id="TBW54270.1"/>
    </source>
</evidence>
<keyword evidence="1" id="KW-1133">Transmembrane helix</keyword>
<dbReference type="EMBL" id="SJDL01000023">
    <property type="protein sequence ID" value="TBW54270.1"/>
    <property type="molecule type" value="Genomic_DNA"/>
</dbReference>
<evidence type="ECO:0000256" key="1">
    <source>
        <dbReference type="SAM" id="Phobius"/>
    </source>
</evidence>
<protein>
    <submittedName>
        <fullName evidence="2">Uncharacterized protein</fullName>
    </submittedName>
</protein>
<reference evidence="2 3" key="1">
    <citation type="submission" date="2019-02" db="EMBL/GenBank/DDBJ databases">
        <title>Marinobacter halodurans sp. nov., a marine bacterium isolated from sea tidal flat.</title>
        <authorList>
            <person name="Yoo Y."/>
            <person name="Lee D.W."/>
            <person name="Kim B.S."/>
            <person name="Kim J.-J."/>
        </authorList>
    </citation>
    <scope>NUCLEOTIDE SEQUENCE [LARGE SCALE GENOMIC DNA]</scope>
    <source>
        <strain evidence="2 3">YJ-S3-2</strain>
    </source>
</reference>
<dbReference type="Proteomes" id="UP000313645">
    <property type="component" value="Unassembled WGS sequence"/>
</dbReference>
<evidence type="ECO:0000313" key="3">
    <source>
        <dbReference type="Proteomes" id="UP000313645"/>
    </source>
</evidence>
<keyword evidence="3" id="KW-1185">Reference proteome</keyword>
<organism evidence="2 3">
    <name type="scientific">Marinobacter halodurans</name>
    <dbReference type="NCBI Taxonomy" id="2528979"/>
    <lineage>
        <taxon>Bacteria</taxon>
        <taxon>Pseudomonadati</taxon>
        <taxon>Pseudomonadota</taxon>
        <taxon>Gammaproteobacteria</taxon>
        <taxon>Pseudomonadales</taxon>
        <taxon>Marinobacteraceae</taxon>
        <taxon>Marinobacter</taxon>
    </lineage>
</organism>
<accession>A0ABY1ZI27</accession>
<comment type="caution">
    <text evidence="2">The sequence shown here is derived from an EMBL/GenBank/DDBJ whole genome shotgun (WGS) entry which is preliminary data.</text>
</comment>